<dbReference type="Pfam" id="PF13485">
    <property type="entry name" value="Peptidase_MA_2"/>
    <property type="match status" value="1"/>
</dbReference>
<feature type="domain" description="Peptidase MA-like" evidence="2">
    <location>
        <begin position="159"/>
        <end position="260"/>
    </location>
</feature>
<dbReference type="Proteomes" id="UP000035704">
    <property type="component" value="Chromosome"/>
</dbReference>
<evidence type="ECO:0000259" key="2">
    <source>
        <dbReference type="Pfam" id="PF13485"/>
    </source>
</evidence>
<keyword evidence="1" id="KW-0472">Membrane</keyword>
<dbReference type="KEGG" id="cace:CACET_c39090"/>
<dbReference type="InterPro" id="IPR039568">
    <property type="entry name" value="Peptidase_MA-like_dom"/>
</dbReference>
<accession>A0A0G3WHG6</accession>
<keyword evidence="1" id="KW-1133">Transmembrane helix</keyword>
<proteinExistence type="predicted"/>
<evidence type="ECO:0000313" key="4">
    <source>
        <dbReference type="Proteomes" id="UP000035704"/>
    </source>
</evidence>
<reference evidence="3 4" key="1">
    <citation type="submission" date="2014-10" db="EMBL/GenBank/DDBJ databases">
        <title>Genome sequence of Clostridium aceticum DSM 1496.</title>
        <authorList>
            <person name="Poehlein A."/>
            <person name="Schiel-Bengelsdorf B."/>
            <person name="Gottschalk G."/>
            <person name="Duerre P."/>
            <person name="Daniel R."/>
        </authorList>
    </citation>
    <scope>NUCLEOTIDE SEQUENCE [LARGE SCALE GENOMIC DNA]</scope>
    <source>
        <strain evidence="3 4">DSM 1496</strain>
    </source>
</reference>
<keyword evidence="1" id="KW-0812">Transmembrane</keyword>
<feature type="transmembrane region" description="Helical" evidence="1">
    <location>
        <begin position="12"/>
        <end position="30"/>
    </location>
</feature>
<dbReference type="EMBL" id="CP009687">
    <property type="protein sequence ID" value="AKL97337.1"/>
    <property type="molecule type" value="Genomic_DNA"/>
</dbReference>
<dbReference type="AlphaFoldDB" id="A0A0G3WHG6"/>
<keyword evidence="4" id="KW-1185">Reference proteome</keyword>
<gene>
    <name evidence="3" type="ORF">CACET_c39090</name>
</gene>
<name>A0A0G3WHG6_9CLOT</name>
<evidence type="ECO:0000256" key="1">
    <source>
        <dbReference type="SAM" id="Phobius"/>
    </source>
</evidence>
<organism evidence="3 4">
    <name type="scientific">Clostridium aceticum</name>
    <dbReference type="NCBI Taxonomy" id="84022"/>
    <lineage>
        <taxon>Bacteria</taxon>
        <taxon>Bacillati</taxon>
        <taxon>Bacillota</taxon>
        <taxon>Clostridia</taxon>
        <taxon>Eubacteriales</taxon>
        <taxon>Clostridiaceae</taxon>
        <taxon>Clostridium</taxon>
    </lineage>
</organism>
<dbReference type="PATRIC" id="fig|84022.6.peg.3995"/>
<protein>
    <submittedName>
        <fullName evidence="3">Peptidase MA superfamily</fullName>
    </submittedName>
</protein>
<sequence length="267" mass="31521">MNIDKKKFFSINFFLFGIALLMMGFVFYHGQQNNLVTAFRPMVRDVENRIVSYRTRSYDFVTTDHFIIRYDDGIDEEIIDLVTMTAEDKYGSVVEAFQYKPQEKIMILLYDDIGAFMDITMQGKGTPPMGVYYGNTIHLLNPRQWVRSDEDMTRAFYSEGPLLHELVHLFTDHVGKGNFPIWFTEGVSLYFEYKVDGYEWGKEVTEIDYTIEMLRDEFYQLDEYLAYTQSFRIVRNFVENYGEEALIEIIESLGEGKSLQSFMHLFR</sequence>
<dbReference type="STRING" id="84022.CACET_c39090"/>
<evidence type="ECO:0000313" key="3">
    <source>
        <dbReference type="EMBL" id="AKL97337.1"/>
    </source>
</evidence>